<dbReference type="RefSeq" id="WP_107151546.1">
    <property type="nucleotide sequence ID" value="NZ_PYUC01000007.1"/>
</dbReference>
<dbReference type="AlphaFoldDB" id="A0A2T3XTJ9"/>
<dbReference type="InterPro" id="IPR001387">
    <property type="entry name" value="Cro/C1-type_HTH"/>
</dbReference>
<feature type="domain" description="HTH cro/C1-type" evidence="1">
    <location>
        <begin position="38"/>
        <end position="91"/>
    </location>
</feature>
<dbReference type="SMART" id="SM00530">
    <property type="entry name" value="HTH_XRE"/>
    <property type="match status" value="1"/>
</dbReference>
<gene>
    <name evidence="2" type="ORF">C9I57_15500</name>
</gene>
<dbReference type="GO" id="GO:0003677">
    <property type="term" value="F:DNA binding"/>
    <property type="evidence" value="ECO:0007669"/>
    <property type="project" value="InterPro"/>
</dbReference>
<evidence type="ECO:0000259" key="1">
    <source>
        <dbReference type="PROSITE" id="PS50943"/>
    </source>
</evidence>
<dbReference type="PROSITE" id="PS50943">
    <property type="entry name" value="HTH_CROC1"/>
    <property type="match status" value="1"/>
</dbReference>
<sequence>MGRSLDDVIEGLPAARRQRIESLADEKVQEMLAAATTLTDIRKAVGKTQANVAQELGIQQNAISQLERRSDTYLSTLRRFLKSLGLELELSVVSESGARYSLDNFRPWLDVDAAVNAAESVPTRAAKNRPNTERRRVTARR</sequence>
<proteinExistence type="predicted"/>
<dbReference type="EMBL" id="PYUC01000007">
    <property type="protein sequence ID" value="PTB19807.1"/>
    <property type="molecule type" value="Genomic_DNA"/>
</dbReference>
<reference evidence="2 3" key="1">
    <citation type="submission" date="2018-03" db="EMBL/GenBank/DDBJ databases">
        <title>Whole genome analyses suggest that Burkholderia sensu lato contains two further novel genera in the rhizoxinica-symbiotica group Mycetohabitans gen. nov., and Trinickia gen. nov.: implications for the evolution of diazotrophy and nodulation in the Burkholderiaceae.</title>
        <authorList>
            <person name="Estrada De Los Santos P."/>
            <person name="Palmer M."/>
            <person name="Chavez-Ramirez B."/>
            <person name="Steenkamp E.T."/>
            <person name="Hirsch A.M."/>
            <person name="Manyaka P."/>
            <person name="Maluk M."/>
            <person name="Lafos M."/>
            <person name="Crook M."/>
            <person name="Gross E."/>
            <person name="Simon M.F."/>
            <person name="Bueno Dos Reis Junior F."/>
            <person name="Poole P.S."/>
            <person name="Venter S.N."/>
            <person name="James E.K."/>
        </authorList>
    </citation>
    <scope>NUCLEOTIDE SEQUENCE [LARGE SCALE GENOMIC DNA]</scope>
    <source>
        <strain evidence="2 3">JPY-366</strain>
    </source>
</reference>
<comment type="caution">
    <text evidence="2">The sequence shown here is derived from an EMBL/GenBank/DDBJ whole genome shotgun (WGS) entry which is preliminary data.</text>
</comment>
<name>A0A2T3XTJ9_9BURK</name>
<dbReference type="InterPro" id="IPR010982">
    <property type="entry name" value="Lambda_DNA-bd_dom_sf"/>
</dbReference>
<dbReference type="CDD" id="cd00093">
    <property type="entry name" value="HTH_XRE"/>
    <property type="match status" value="1"/>
</dbReference>
<dbReference type="Proteomes" id="UP000240638">
    <property type="component" value="Unassembled WGS sequence"/>
</dbReference>
<evidence type="ECO:0000313" key="2">
    <source>
        <dbReference type="EMBL" id="PTB19807.1"/>
    </source>
</evidence>
<evidence type="ECO:0000313" key="3">
    <source>
        <dbReference type="Proteomes" id="UP000240638"/>
    </source>
</evidence>
<dbReference type="SUPFAM" id="SSF47413">
    <property type="entry name" value="lambda repressor-like DNA-binding domains"/>
    <property type="match status" value="1"/>
</dbReference>
<dbReference type="InterPro" id="IPR039554">
    <property type="entry name" value="HigA2-like_HTH"/>
</dbReference>
<organism evidence="2 3">
    <name type="scientific">Trinickia symbiotica</name>
    <dbReference type="NCBI Taxonomy" id="863227"/>
    <lineage>
        <taxon>Bacteria</taxon>
        <taxon>Pseudomonadati</taxon>
        <taxon>Pseudomonadota</taxon>
        <taxon>Betaproteobacteria</taxon>
        <taxon>Burkholderiales</taxon>
        <taxon>Burkholderiaceae</taxon>
        <taxon>Trinickia</taxon>
    </lineage>
</organism>
<protein>
    <recommendedName>
        <fullName evidence="1">HTH cro/C1-type domain-containing protein</fullName>
    </recommendedName>
</protein>
<dbReference type="Pfam" id="PF13744">
    <property type="entry name" value="HTH_37"/>
    <property type="match status" value="1"/>
</dbReference>
<dbReference type="Gene3D" id="1.10.260.40">
    <property type="entry name" value="lambda repressor-like DNA-binding domains"/>
    <property type="match status" value="1"/>
</dbReference>
<accession>A0A2T3XTJ9</accession>